<dbReference type="Pfam" id="PF01636">
    <property type="entry name" value="APH"/>
    <property type="match status" value="1"/>
</dbReference>
<reference evidence="2 3" key="1">
    <citation type="submission" date="2015-09" db="EMBL/GenBank/DDBJ databases">
        <authorList>
            <consortium name="Pathogen Informatics"/>
        </authorList>
    </citation>
    <scope>NUCLEOTIDE SEQUENCE [LARGE SCALE GENOMIC DNA]</scope>
    <source>
        <strain evidence="2 3">2789STDY5834855</strain>
    </source>
</reference>
<dbReference type="InterPro" id="IPR011009">
    <property type="entry name" value="Kinase-like_dom_sf"/>
</dbReference>
<organism evidence="2 3">
    <name type="scientific">Clostridium disporicum</name>
    <dbReference type="NCBI Taxonomy" id="84024"/>
    <lineage>
        <taxon>Bacteria</taxon>
        <taxon>Bacillati</taxon>
        <taxon>Bacillota</taxon>
        <taxon>Clostridia</taxon>
        <taxon>Eubacteriales</taxon>
        <taxon>Clostridiaceae</taxon>
        <taxon>Clostridium</taxon>
    </lineage>
</organism>
<gene>
    <name evidence="2" type="primary">cotI_3</name>
    <name evidence="2" type="ORF">ERS852470_02623</name>
</gene>
<name>A0A174FX30_9CLOT</name>
<dbReference type="SUPFAM" id="SSF56112">
    <property type="entry name" value="Protein kinase-like (PK-like)"/>
    <property type="match status" value="1"/>
</dbReference>
<dbReference type="AlphaFoldDB" id="A0A174FX30"/>
<evidence type="ECO:0000313" key="2">
    <source>
        <dbReference type="EMBL" id="CUO53406.1"/>
    </source>
</evidence>
<dbReference type="Gene3D" id="3.90.1200.10">
    <property type="match status" value="1"/>
</dbReference>
<keyword evidence="2" id="KW-0946">Virion</keyword>
<evidence type="ECO:0000259" key="1">
    <source>
        <dbReference type="Pfam" id="PF01636"/>
    </source>
</evidence>
<dbReference type="NCBIfam" id="TIGR02906">
    <property type="entry name" value="spore_CotS"/>
    <property type="match status" value="1"/>
</dbReference>
<dbReference type="InterPro" id="IPR002575">
    <property type="entry name" value="Aminoglycoside_PTrfase"/>
</dbReference>
<dbReference type="Proteomes" id="UP000095558">
    <property type="component" value="Unassembled WGS sequence"/>
</dbReference>
<dbReference type="InterPro" id="IPR014255">
    <property type="entry name" value="Spore_coat_CotS"/>
</dbReference>
<proteinExistence type="predicted"/>
<dbReference type="PANTHER" id="PTHR39179">
    <property type="entry name" value="SPORE COAT PROTEIN I"/>
    <property type="match status" value="1"/>
</dbReference>
<dbReference type="Gene3D" id="3.30.200.20">
    <property type="entry name" value="Phosphorylase Kinase, domain 1"/>
    <property type="match status" value="1"/>
</dbReference>
<dbReference type="RefSeq" id="WP_055277302.1">
    <property type="nucleotide sequence ID" value="NZ_CYZV01000029.1"/>
</dbReference>
<keyword evidence="2" id="KW-0167">Capsid protein</keyword>
<accession>A0A174FX30</accession>
<dbReference type="GO" id="GO:0042601">
    <property type="term" value="C:endospore-forming forespore"/>
    <property type="evidence" value="ECO:0007669"/>
    <property type="project" value="TreeGrafter"/>
</dbReference>
<dbReference type="OrthoDB" id="9771902at2"/>
<feature type="domain" description="Aminoglycoside phosphotransferase" evidence="1">
    <location>
        <begin position="27"/>
        <end position="258"/>
    </location>
</feature>
<sequence length="331" mass="39775">MNKENLKESIESNYDIKVLAIEKVKNSYRLETENTNYAIKIIKYDFPHFYFILSAIEHLQKREFHKIPQILNNKDGTKYIKLENSYAYLTEWIPSRVSNYDNPIELSKVAEKLGELHTCSTGFNINNNMRPRIGWYSWINVFNTRCNEILDFKNRINQKAYKSKFDCIYLNNIEAEIERGKKAIDNLKKHKYIEIMDKEVMKMGFCHHDYAHHNILVDDKNELNIIDFDYCILDSHLHDLASLLIRAMKGAKWSKDKADLIIKNYCKSNGLYEDEFKLIGDFIKFPQTFWQIGIQYYWEQQPWGEDFFEEKINKYLEDVEYREEFLESYFK</sequence>
<evidence type="ECO:0000313" key="3">
    <source>
        <dbReference type="Proteomes" id="UP000095558"/>
    </source>
</evidence>
<protein>
    <submittedName>
        <fullName evidence="2">Spore coat protein, CotS family</fullName>
    </submittedName>
</protein>
<dbReference type="InterPro" id="IPR047175">
    <property type="entry name" value="CotS-like"/>
</dbReference>
<dbReference type="EMBL" id="CYZV01000029">
    <property type="protein sequence ID" value="CUO53406.1"/>
    <property type="molecule type" value="Genomic_DNA"/>
</dbReference>
<dbReference type="PANTHER" id="PTHR39179:SF1">
    <property type="entry name" value="SPORE COAT PROTEIN I"/>
    <property type="match status" value="1"/>
</dbReference>